<dbReference type="EC" id="3.6.4.6" evidence="4"/>
<keyword evidence="4" id="KW-0460">Magnesium</keyword>
<gene>
    <name evidence="6" type="ORF">BUALT_Bualt19G0070500</name>
</gene>
<dbReference type="EMBL" id="WHWC01000019">
    <property type="protein sequence ID" value="KAG8363899.1"/>
    <property type="molecule type" value="Genomic_DNA"/>
</dbReference>
<dbReference type="GO" id="GO:0006891">
    <property type="term" value="P:intra-Golgi vesicle-mediated transport"/>
    <property type="evidence" value="ECO:0007669"/>
    <property type="project" value="TreeGrafter"/>
</dbReference>
<dbReference type="SUPFAM" id="SSF54585">
    <property type="entry name" value="Cdc48 domain 2-like"/>
    <property type="match status" value="1"/>
</dbReference>
<evidence type="ECO:0000256" key="4">
    <source>
        <dbReference type="RuleBase" id="RU367045"/>
    </source>
</evidence>
<dbReference type="GO" id="GO:0046872">
    <property type="term" value="F:metal ion binding"/>
    <property type="evidence" value="ECO:0007669"/>
    <property type="project" value="UniProtKB-UniRule"/>
</dbReference>
<keyword evidence="2 4" id="KW-0547">Nucleotide-binding</keyword>
<keyword evidence="4" id="KW-0653">Protein transport</keyword>
<reference evidence="6" key="1">
    <citation type="submission" date="2019-10" db="EMBL/GenBank/DDBJ databases">
        <authorList>
            <person name="Zhang R."/>
            <person name="Pan Y."/>
            <person name="Wang J."/>
            <person name="Ma R."/>
            <person name="Yu S."/>
        </authorList>
    </citation>
    <scope>NUCLEOTIDE SEQUENCE</scope>
    <source>
        <strain evidence="6">LA-IB0</strain>
        <tissue evidence="6">Leaf</tissue>
    </source>
</reference>
<keyword evidence="4" id="KW-0479">Metal-binding</keyword>
<keyword evidence="3 4" id="KW-0067">ATP-binding</keyword>
<dbReference type="GO" id="GO:0035494">
    <property type="term" value="P:SNARE complex disassembly"/>
    <property type="evidence" value="ECO:0007669"/>
    <property type="project" value="InterPro"/>
</dbReference>
<evidence type="ECO:0000313" key="7">
    <source>
        <dbReference type="Proteomes" id="UP000826271"/>
    </source>
</evidence>
<comment type="cofactor">
    <cofactor evidence="4">
        <name>Mg(2+)</name>
        <dbReference type="ChEBI" id="CHEBI:18420"/>
    </cofactor>
    <text evidence="4">Binds 1 Mg(2+) ion per subunit.</text>
</comment>
<name>A0AAV6W1V3_9LAMI</name>
<dbReference type="GO" id="GO:0005524">
    <property type="term" value="F:ATP binding"/>
    <property type="evidence" value="ECO:0007669"/>
    <property type="project" value="UniProtKB-UniRule"/>
</dbReference>
<dbReference type="Pfam" id="PF00004">
    <property type="entry name" value="AAA"/>
    <property type="match status" value="1"/>
</dbReference>
<dbReference type="SMART" id="SM00382">
    <property type="entry name" value="AAA"/>
    <property type="match status" value="1"/>
</dbReference>
<dbReference type="SUPFAM" id="SSF52540">
    <property type="entry name" value="P-loop containing nucleoside triphosphate hydrolases"/>
    <property type="match status" value="1"/>
</dbReference>
<dbReference type="Gene3D" id="3.40.50.300">
    <property type="entry name" value="P-loop containing nucleotide triphosphate hydrolases"/>
    <property type="match status" value="1"/>
</dbReference>
<organism evidence="6 7">
    <name type="scientific">Buddleja alternifolia</name>
    <dbReference type="NCBI Taxonomy" id="168488"/>
    <lineage>
        <taxon>Eukaryota</taxon>
        <taxon>Viridiplantae</taxon>
        <taxon>Streptophyta</taxon>
        <taxon>Embryophyta</taxon>
        <taxon>Tracheophyta</taxon>
        <taxon>Spermatophyta</taxon>
        <taxon>Magnoliopsida</taxon>
        <taxon>eudicotyledons</taxon>
        <taxon>Gunneridae</taxon>
        <taxon>Pentapetalae</taxon>
        <taxon>asterids</taxon>
        <taxon>lamiids</taxon>
        <taxon>Lamiales</taxon>
        <taxon>Scrophulariaceae</taxon>
        <taxon>Buddlejeae</taxon>
        <taxon>Buddleja</taxon>
    </lineage>
</organism>
<dbReference type="PANTHER" id="PTHR23078:SF3">
    <property type="entry name" value="VESICLE-FUSING ATPASE"/>
    <property type="match status" value="1"/>
</dbReference>
<accession>A0AAV6W1V3</accession>
<dbReference type="InterPro" id="IPR027417">
    <property type="entry name" value="P-loop_NTPase"/>
</dbReference>
<feature type="domain" description="AAA+ ATPase" evidence="5">
    <location>
        <begin position="188"/>
        <end position="332"/>
    </location>
</feature>
<comment type="catalytic activity">
    <reaction evidence="4">
        <text>ATP + H2O = ADP + phosphate + H(+)</text>
        <dbReference type="Rhea" id="RHEA:13065"/>
        <dbReference type="ChEBI" id="CHEBI:15377"/>
        <dbReference type="ChEBI" id="CHEBI:15378"/>
        <dbReference type="ChEBI" id="CHEBI:30616"/>
        <dbReference type="ChEBI" id="CHEBI:43474"/>
        <dbReference type="ChEBI" id="CHEBI:456216"/>
        <dbReference type="EC" id="3.6.4.6"/>
    </reaction>
</comment>
<keyword evidence="4" id="KW-0963">Cytoplasm</keyword>
<evidence type="ECO:0000256" key="2">
    <source>
        <dbReference type="ARBA" id="ARBA00022741"/>
    </source>
</evidence>
<protein>
    <recommendedName>
        <fullName evidence="4">Vesicle-fusing ATPase</fullName>
        <ecNumber evidence="4">3.6.4.6</ecNumber>
    </recommendedName>
</protein>
<keyword evidence="7" id="KW-1185">Reference proteome</keyword>
<sequence>MTPNHAICNGYLALNSSQRKTTGIVAGASIILNTFDPPPNFNLDLIVMDIYPCVKHAPEVEIDAIRLSNKLQAQFLDQVMQTRQEFRVDYSGEEYEYIISGALIKGGQKGPGTVERGLVSKKAKIIFKTLVGGSMKIVNQSESTTRLPFRPDIDMRSLGLGGIRAQFQKLYEEVFFHLGLPPYMRIKPARGVLIHGLPGTGKTHLGRKIAEMFGNKGKFINCSDLFTQGNESAKMVREFFISVENNHTSHGDHSDLHVLVLNDFDSIGREYLSRFYAEANGGIVVELMNKIYDMQSFNNILFIAITNRQDLIAKSLLKYGRLQVQVVMTVLDEEGCLEILEMHFSHLVRSNSLDADVSLQAIARRMQGCTGAALASLVNRAYFHAKGLPHGEMSILQNASTPVKLRMSHFLLAAESLMARHRA</sequence>
<dbReference type="Proteomes" id="UP000826271">
    <property type="component" value="Unassembled WGS sequence"/>
</dbReference>
<evidence type="ECO:0000259" key="5">
    <source>
        <dbReference type="SMART" id="SM00382"/>
    </source>
</evidence>
<keyword evidence="4" id="KW-0813">Transport</keyword>
<dbReference type="Gene3D" id="1.10.8.60">
    <property type="match status" value="1"/>
</dbReference>
<dbReference type="InterPro" id="IPR003959">
    <property type="entry name" value="ATPase_AAA_core"/>
</dbReference>
<comment type="similarity">
    <text evidence="1 4">Belongs to the AAA ATPase family.</text>
</comment>
<proteinExistence type="inferred from homology"/>
<dbReference type="AlphaFoldDB" id="A0AAV6W1V3"/>
<dbReference type="GO" id="GO:0016887">
    <property type="term" value="F:ATP hydrolysis activity"/>
    <property type="evidence" value="ECO:0007669"/>
    <property type="project" value="InterPro"/>
</dbReference>
<comment type="subcellular location">
    <subcellularLocation>
        <location evidence="4">Cytoplasm</location>
    </subcellularLocation>
</comment>
<keyword evidence="4" id="KW-0931">ER-Golgi transport</keyword>
<dbReference type="InterPro" id="IPR039812">
    <property type="entry name" value="Vesicle-fus_ATPase"/>
</dbReference>
<evidence type="ECO:0000256" key="1">
    <source>
        <dbReference type="ARBA" id="ARBA00006914"/>
    </source>
</evidence>
<comment type="caution">
    <text evidence="6">The sequence shown here is derived from an EMBL/GenBank/DDBJ whole genome shotgun (WGS) entry which is preliminary data.</text>
</comment>
<keyword evidence="4" id="KW-0378">Hydrolase</keyword>
<dbReference type="GO" id="GO:0043001">
    <property type="term" value="P:Golgi to plasma membrane protein transport"/>
    <property type="evidence" value="ECO:0007669"/>
    <property type="project" value="TreeGrafter"/>
</dbReference>
<evidence type="ECO:0000256" key="3">
    <source>
        <dbReference type="ARBA" id="ARBA00022840"/>
    </source>
</evidence>
<dbReference type="GO" id="GO:0005795">
    <property type="term" value="C:Golgi stack"/>
    <property type="evidence" value="ECO:0007669"/>
    <property type="project" value="TreeGrafter"/>
</dbReference>
<dbReference type="InterPro" id="IPR003593">
    <property type="entry name" value="AAA+_ATPase"/>
</dbReference>
<dbReference type="InterPro" id="IPR029067">
    <property type="entry name" value="CDC48_domain_2-like_sf"/>
</dbReference>
<dbReference type="PANTHER" id="PTHR23078">
    <property type="entry name" value="VESICULAR-FUSION PROTEIN NSF"/>
    <property type="match status" value="1"/>
</dbReference>
<evidence type="ECO:0000313" key="6">
    <source>
        <dbReference type="EMBL" id="KAG8363899.1"/>
    </source>
</evidence>
<comment type="function">
    <text evidence="4">Required for vesicle-mediated transport. Catalyzes the fusion of transport vesicles within the Golgi cisternae. Is also required for transport from the endoplasmic reticulum to the Golgi stack. Seems to function as a fusion protein required for the delivery of cargo proteins to all compartments of the Golgi stack independent of vesicle origin.</text>
</comment>